<keyword evidence="3" id="KW-1185">Reference proteome</keyword>
<evidence type="ECO:0000256" key="1">
    <source>
        <dbReference type="SAM" id="MobiDB-lite"/>
    </source>
</evidence>
<name>A0A504YFU2_FASGI</name>
<feature type="region of interest" description="Disordered" evidence="1">
    <location>
        <begin position="27"/>
        <end position="88"/>
    </location>
</feature>
<dbReference type="OrthoDB" id="10475903at2759"/>
<evidence type="ECO:0000313" key="3">
    <source>
        <dbReference type="Proteomes" id="UP000316759"/>
    </source>
</evidence>
<accession>A0A504YFU2</accession>
<proteinExistence type="predicted"/>
<dbReference type="AlphaFoldDB" id="A0A504YFU2"/>
<feature type="compositionally biased region" description="Polar residues" evidence="1">
    <location>
        <begin position="326"/>
        <end position="337"/>
    </location>
</feature>
<feature type="region of interest" description="Disordered" evidence="1">
    <location>
        <begin position="326"/>
        <end position="346"/>
    </location>
</feature>
<comment type="caution">
    <text evidence="2">The sequence shown here is derived from an EMBL/GenBank/DDBJ whole genome shotgun (WGS) entry which is preliminary data.</text>
</comment>
<protein>
    <submittedName>
        <fullName evidence="2">CREB-binding protein 1 (SmCBP1)</fullName>
    </submittedName>
</protein>
<dbReference type="EMBL" id="SUNJ01009947">
    <property type="protein sequence ID" value="TPP60013.1"/>
    <property type="molecule type" value="Genomic_DNA"/>
</dbReference>
<dbReference type="Proteomes" id="UP000316759">
    <property type="component" value="Unassembled WGS sequence"/>
</dbReference>
<sequence length="529" mass="55293">MYRVNQKLLHQRLHKNRFLSRRISTMHRCANPPSDRSSITPHSAADACTSGSVTSHPAHTRLSDLPSGLSVHGSDRAKSQLATTSNASQTLLGSTNTSVVIVPSSSASSATNHTTALSGIHPSNLVTNNPSVSALSVVTAAPPTQSTVVPQPVQWIPIQPPSSANHQPVMTASVLQTNQVGSGTTTLRFRTVPGSATLVQSQPQPQVQHFYSTTSSLGPTNIPNFTNNVSGTGPVGAQQVMGTTQRSTSGSNPTLTSLGRQNAAPQAAIVHFRSQQQSVGTVNSVQPHIILTNTNAPGQLQHQSQPQLITTSGGGRQVVALMTHQQSGAHPNGSDPNSGLLDPGSTVGNGLGPGINPSVYDVSVVTSASPIQSTVVSHSVQWIPIQSVMAASVLQMNQVGSGTKTLRFLTVLGSAALVQSQPRSRVKHFYCATSSLGPINITNFTNNVSGTGMLVSIMNTNMGPFGAQQVMGIIQRSTSGFIPTLTSLGRQNAAPQAVIVHFRPRQHSVGTMNSVQPQIILTDTDALVS</sequence>
<reference evidence="2 3" key="1">
    <citation type="submission" date="2019-04" db="EMBL/GenBank/DDBJ databases">
        <title>Annotation for the trematode Fasciola gigantica.</title>
        <authorList>
            <person name="Choi Y.-J."/>
        </authorList>
    </citation>
    <scope>NUCLEOTIDE SEQUENCE [LARGE SCALE GENOMIC DNA]</scope>
    <source>
        <strain evidence="2">Uganda_cow_1</strain>
    </source>
</reference>
<evidence type="ECO:0000313" key="2">
    <source>
        <dbReference type="EMBL" id="TPP60013.1"/>
    </source>
</evidence>
<gene>
    <name evidence="2" type="ORF">FGIG_01408</name>
</gene>
<organism evidence="2 3">
    <name type="scientific">Fasciola gigantica</name>
    <name type="common">Giant liver fluke</name>
    <dbReference type="NCBI Taxonomy" id="46835"/>
    <lineage>
        <taxon>Eukaryota</taxon>
        <taxon>Metazoa</taxon>
        <taxon>Spiralia</taxon>
        <taxon>Lophotrochozoa</taxon>
        <taxon>Platyhelminthes</taxon>
        <taxon>Trematoda</taxon>
        <taxon>Digenea</taxon>
        <taxon>Plagiorchiida</taxon>
        <taxon>Echinostomata</taxon>
        <taxon>Echinostomatoidea</taxon>
        <taxon>Fasciolidae</taxon>
        <taxon>Fasciola</taxon>
    </lineage>
</organism>